<comment type="caution">
    <text evidence="2">The sequence shown here is derived from an EMBL/GenBank/DDBJ whole genome shotgun (WGS) entry which is preliminary data.</text>
</comment>
<feature type="compositionally biased region" description="Pro residues" evidence="1">
    <location>
        <begin position="179"/>
        <end position="203"/>
    </location>
</feature>
<sequence length="281" mass="30621">MPPPDRKTLEYNIIWMERTFKERKTTEQLLAPERDAGVLTQHDYDAALAFLPGMHRHYNTIGTVAGASAAYALKRPSWPPGRTVGFVAFGALAGRAFGSAIAVMSHYKFIEKIEEPERFSAAMENVQRRLGKAVPKAPGIVMKPRGRGEEGVEGVEGGGFGGPAVDGEGGGDAFHPPDPRLIPPFPSPSTPASEAPPPSPSPSTPTTSWDRIRTANGHGTARPSSWDALRQTQAKAELQRRPPPPSSQSPQSDFSSDPRFREEDDQAKFDAMLERERNMKP</sequence>
<dbReference type="AlphaFoldDB" id="A0A8H5FL32"/>
<name>A0A8H5FL32_9AGAR</name>
<proteinExistence type="predicted"/>
<evidence type="ECO:0000256" key="1">
    <source>
        <dbReference type="SAM" id="MobiDB-lite"/>
    </source>
</evidence>
<gene>
    <name evidence="2" type="ORF">D9611_006066</name>
</gene>
<feature type="region of interest" description="Disordered" evidence="1">
    <location>
        <begin position="137"/>
        <end position="281"/>
    </location>
</feature>
<dbReference type="Proteomes" id="UP000541558">
    <property type="component" value="Unassembled WGS sequence"/>
</dbReference>
<reference evidence="2 3" key="1">
    <citation type="journal article" date="2020" name="ISME J.">
        <title>Uncovering the hidden diversity of litter-decomposition mechanisms in mushroom-forming fungi.</title>
        <authorList>
            <person name="Floudas D."/>
            <person name="Bentzer J."/>
            <person name="Ahren D."/>
            <person name="Johansson T."/>
            <person name="Persson P."/>
            <person name="Tunlid A."/>
        </authorList>
    </citation>
    <scope>NUCLEOTIDE SEQUENCE [LARGE SCALE GENOMIC DNA]</scope>
    <source>
        <strain evidence="2 3">CBS 175.51</strain>
    </source>
</reference>
<protein>
    <submittedName>
        <fullName evidence="2">Uncharacterized protein</fullName>
    </submittedName>
</protein>
<accession>A0A8H5FL32</accession>
<evidence type="ECO:0000313" key="3">
    <source>
        <dbReference type="Proteomes" id="UP000541558"/>
    </source>
</evidence>
<feature type="compositionally biased region" description="Gly residues" evidence="1">
    <location>
        <begin position="154"/>
        <end position="172"/>
    </location>
</feature>
<dbReference type="EMBL" id="JAACJK010000002">
    <property type="protein sequence ID" value="KAF5341170.1"/>
    <property type="molecule type" value="Genomic_DNA"/>
</dbReference>
<organism evidence="2 3">
    <name type="scientific">Ephemerocybe angulata</name>
    <dbReference type="NCBI Taxonomy" id="980116"/>
    <lineage>
        <taxon>Eukaryota</taxon>
        <taxon>Fungi</taxon>
        <taxon>Dikarya</taxon>
        <taxon>Basidiomycota</taxon>
        <taxon>Agaricomycotina</taxon>
        <taxon>Agaricomycetes</taxon>
        <taxon>Agaricomycetidae</taxon>
        <taxon>Agaricales</taxon>
        <taxon>Agaricineae</taxon>
        <taxon>Psathyrellaceae</taxon>
        <taxon>Ephemerocybe</taxon>
    </lineage>
</organism>
<feature type="compositionally biased region" description="Basic and acidic residues" evidence="1">
    <location>
        <begin position="256"/>
        <end position="281"/>
    </location>
</feature>
<keyword evidence="3" id="KW-1185">Reference proteome</keyword>
<dbReference type="OrthoDB" id="3201807at2759"/>
<evidence type="ECO:0000313" key="2">
    <source>
        <dbReference type="EMBL" id="KAF5341170.1"/>
    </source>
</evidence>